<accession>A0AA41YR63</accession>
<reference evidence="1" key="1">
    <citation type="submission" date="2022-09" db="EMBL/GenBank/DDBJ databases">
        <title>Rhodovastum sp. nov. RN2-1 isolated from soil in Seongnam, South Korea.</title>
        <authorList>
            <person name="Le N.T."/>
        </authorList>
    </citation>
    <scope>NUCLEOTIDE SEQUENCE</scope>
    <source>
        <strain evidence="1">RN2-1</strain>
    </source>
</reference>
<dbReference type="Proteomes" id="UP001165679">
    <property type="component" value="Unassembled WGS sequence"/>
</dbReference>
<sequence length="104" mass="11399">MHNPRLHWMRGRIDEGSGEPRTLEWIGIDDAGEPIARVVRILGPVRWGWRSYRAVARDDEARIIELRPSPPEGAGWLACVGGQVVGRAALPLQAVRTVEAALGG</sequence>
<dbReference type="AlphaFoldDB" id="A0AA41YR63"/>
<evidence type="ECO:0000313" key="2">
    <source>
        <dbReference type="Proteomes" id="UP001165679"/>
    </source>
</evidence>
<dbReference type="RefSeq" id="WP_264715637.1">
    <property type="nucleotide sequence ID" value="NZ_JAPDNT010000024.1"/>
</dbReference>
<gene>
    <name evidence="1" type="ORF">OL599_19740</name>
</gene>
<organism evidence="1 2">
    <name type="scientific">Limobrevibacterium gyesilva</name>
    <dbReference type="NCBI Taxonomy" id="2991712"/>
    <lineage>
        <taxon>Bacteria</taxon>
        <taxon>Pseudomonadati</taxon>
        <taxon>Pseudomonadota</taxon>
        <taxon>Alphaproteobacteria</taxon>
        <taxon>Acetobacterales</taxon>
        <taxon>Acetobacteraceae</taxon>
        <taxon>Limobrevibacterium</taxon>
    </lineage>
</organism>
<name>A0AA41YR63_9PROT</name>
<protein>
    <submittedName>
        <fullName evidence="1">Uncharacterized protein</fullName>
    </submittedName>
</protein>
<comment type="caution">
    <text evidence="1">The sequence shown here is derived from an EMBL/GenBank/DDBJ whole genome shotgun (WGS) entry which is preliminary data.</text>
</comment>
<dbReference type="EMBL" id="JAPDNT010000024">
    <property type="protein sequence ID" value="MCW3476803.1"/>
    <property type="molecule type" value="Genomic_DNA"/>
</dbReference>
<keyword evidence="2" id="KW-1185">Reference proteome</keyword>
<reference evidence="1" key="2">
    <citation type="submission" date="2022-10" db="EMBL/GenBank/DDBJ databases">
        <authorList>
            <person name="Trinh H.N."/>
        </authorList>
    </citation>
    <scope>NUCLEOTIDE SEQUENCE</scope>
    <source>
        <strain evidence="1">RN2-1</strain>
    </source>
</reference>
<evidence type="ECO:0000313" key="1">
    <source>
        <dbReference type="EMBL" id="MCW3476803.1"/>
    </source>
</evidence>
<proteinExistence type="predicted"/>